<name>A0AAD9GVN6_9STRA</name>
<dbReference type="Proteomes" id="UP001259832">
    <property type="component" value="Unassembled WGS sequence"/>
</dbReference>
<protein>
    <recommendedName>
        <fullName evidence="3">Restriction endonuclease domain-containing protein</fullName>
    </recommendedName>
</protein>
<reference evidence="1" key="1">
    <citation type="submission" date="2023-08" db="EMBL/GenBank/DDBJ databases">
        <title>Reference Genome Resource for the Citrus Pathogen Phytophthora citrophthora.</title>
        <authorList>
            <person name="Moller H."/>
            <person name="Coetzee B."/>
            <person name="Rose L.J."/>
            <person name="Van Niekerk J.M."/>
        </authorList>
    </citation>
    <scope>NUCLEOTIDE SEQUENCE</scope>
    <source>
        <strain evidence="1">STE-U-9442</strain>
    </source>
</reference>
<dbReference type="EMBL" id="JASMQC010000004">
    <property type="protein sequence ID" value="KAK1945617.1"/>
    <property type="molecule type" value="Genomic_DNA"/>
</dbReference>
<dbReference type="AlphaFoldDB" id="A0AAD9GVN6"/>
<proteinExistence type="predicted"/>
<evidence type="ECO:0008006" key="3">
    <source>
        <dbReference type="Google" id="ProtNLM"/>
    </source>
</evidence>
<organism evidence="1 2">
    <name type="scientific">Phytophthora citrophthora</name>
    <dbReference type="NCBI Taxonomy" id="4793"/>
    <lineage>
        <taxon>Eukaryota</taxon>
        <taxon>Sar</taxon>
        <taxon>Stramenopiles</taxon>
        <taxon>Oomycota</taxon>
        <taxon>Peronosporomycetes</taxon>
        <taxon>Peronosporales</taxon>
        <taxon>Peronosporaceae</taxon>
        <taxon>Phytophthora</taxon>
    </lineage>
</organism>
<accession>A0AAD9GVN6</accession>
<gene>
    <name evidence="1" type="ORF">P3T76_002665</name>
</gene>
<sequence>MWQIRELDWDAVRDALDNDDHFVLPLRIPPSREDWASYVETENQALPTMHMMWNNNSIFIVELPGDHHAMVAGEILGAIRDATSTGSMHLVGYTRCCVSNLAGLGALAYFGALEPDTAFGPRQGVPGVMPPPGMTFTSFHTLKIEVGVSQSWGRVDDGRSFNYKADMWRQYPGVQYILCIYVSSDFDQYRLDSVVNGAFENQNRGPIDITEDTAVLSFDARRLLGLRRNEILPPLFNDPVEVDLFDIVELIETGIEQAGVGQGAAGLGQIIAGSILDAAGGGQVIAGSILDAAGGGLIGAGVGLAVAGAVIGQAEAGVGLVAAGVG</sequence>
<evidence type="ECO:0000313" key="1">
    <source>
        <dbReference type="EMBL" id="KAK1945617.1"/>
    </source>
</evidence>
<comment type="caution">
    <text evidence="1">The sequence shown here is derived from an EMBL/GenBank/DDBJ whole genome shotgun (WGS) entry which is preliminary data.</text>
</comment>
<keyword evidence="2" id="KW-1185">Reference proteome</keyword>
<evidence type="ECO:0000313" key="2">
    <source>
        <dbReference type="Proteomes" id="UP001259832"/>
    </source>
</evidence>